<evidence type="ECO:0000259" key="1">
    <source>
        <dbReference type="Pfam" id="PF13349"/>
    </source>
</evidence>
<dbReference type="EMBL" id="JAAXPR010000031">
    <property type="protein sequence ID" value="NKZ21320.1"/>
    <property type="molecule type" value="Genomic_DNA"/>
</dbReference>
<protein>
    <submittedName>
        <fullName evidence="2">DUF4097 domain-containing protein</fullName>
    </submittedName>
</protein>
<sequence>MVNWKKKIVAVASGCLIIGSLLIGVGVLAGGIQDVKQVYEAAKGELYQYPLTLEGLEELEINLLDTLVSVEIGDVAKPELTYYKKEGDTPFSVEEDVTRRKLILSDATSTSEKIVFYTDIISAYATLTNNQNNLDRIMLRLPKGTNLARLNVSSTDNIVFLKELEVEDFTIEANNAVISLDGLKVHKGQVSQIDGELYWINSRVSDTVIELTNSVLTVQGDSLVGSSINATDSSMSLDGLVENLAVTSQGGSLDIAKADFRGTIDLESTDGPVSFQEFNTIQNRSLDVEVRDGSMFDSGEELSEKHEGYQSLEDRKHFSKTVEESLARIQVRVQGSDVYLNTESVKIGE</sequence>
<dbReference type="Proteomes" id="UP000522720">
    <property type="component" value="Unassembled WGS sequence"/>
</dbReference>
<dbReference type="InterPro" id="IPR025164">
    <property type="entry name" value="Toastrack_DUF4097"/>
</dbReference>
<gene>
    <name evidence="2" type="ORF">HF992_10935</name>
</gene>
<feature type="domain" description="DUF4097" evidence="1">
    <location>
        <begin position="57"/>
        <end position="299"/>
    </location>
</feature>
<reference evidence="2 3" key="1">
    <citation type="submission" date="2020-04" db="EMBL/GenBank/DDBJ databases">
        <title>MicrobeNet Type strains.</title>
        <authorList>
            <person name="Nicholson A.C."/>
        </authorList>
    </citation>
    <scope>NUCLEOTIDE SEQUENCE [LARGE SCALE GENOMIC DNA]</scope>
    <source>
        <strain evidence="2 3">CCUG 69612</strain>
    </source>
</reference>
<evidence type="ECO:0000313" key="3">
    <source>
        <dbReference type="Proteomes" id="UP000522720"/>
    </source>
</evidence>
<organism evidence="2 3">
    <name type="scientific">Streptococcus ovuberis</name>
    <dbReference type="NCBI Taxonomy" id="1936207"/>
    <lineage>
        <taxon>Bacteria</taxon>
        <taxon>Bacillati</taxon>
        <taxon>Bacillota</taxon>
        <taxon>Bacilli</taxon>
        <taxon>Lactobacillales</taxon>
        <taxon>Streptococcaceae</taxon>
        <taxon>Streptococcus</taxon>
    </lineage>
</organism>
<name>A0A7X6S2F6_9STRE</name>
<dbReference type="RefSeq" id="WP_168550048.1">
    <property type="nucleotide sequence ID" value="NZ_JAAXPR010000031.1"/>
</dbReference>
<accession>A0A7X6S2F6</accession>
<dbReference type="AlphaFoldDB" id="A0A7X6S2F6"/>
<keyword evidence="3" id="KW-1185">Reference proteome</keyword>
<evidence type="ECO:0000313" key="2">
    <source>
        <dbReference type="EMBL" id="NKZ21320.1"/>
    </source>
</evidence>
<comment type="caution">
    <text evidence="2">The sequence shown here is derived from an EMBL/GenBank/DDBJ whole genome shotgun (WGS) entry which is preliminary data.</text>
</comment>
<dbReference type="Pfam" id="PF13349">
    <property type="entry name" value="DUF4097"/>
    <property type="match status" value="1"/>
</dbReference>
<proteinExistence type="predicted"/>